<organism evidence="3 4">
    <name type="scientific">Clostridium luticellarii</name>
    <dbReference type="NCBI Taxonomy" id="1691940"/>
    <lineage>
        <taxon>Bacteria</taxon>
        <taxon>Bacillati</taxon>
        <taxon>Bacillota</taxon>
        <taxon>Clostridia</taxon>
        <taxon>Eubacteriales</taxon>
        <taxon>Clostridiaceae</taxon>
        <taxon>Clostridium</taxon>
    </lineage>
</organism>
<keyword evidence="4" id="KW-1185">Reference proteome</keyword>
<evidence type="ECO:0000313" key="3">
    <source>
        <dbReference type="EMBL" id="PRR84965.1"/>
    </source>
</evidence>
<proteinExistence type="inferred from homology"/>
<comment type="similarity">
    <text evidence="1">Belongs to the serpin family.</text>
</comment>
<dbReference type="Gene3D" id="3.30.497.10">
    <property type="entry name" value="Antithrombin, subunit I, domain 2"/>
    <property type="match status" value="1"/>
</dbReference>
<gene>
    <name evidence="3" type="ORF">CLLU_20880</name>
</gene>
<reference evidence="3 4" key="1">
    <citation type="submission" date="2018-03" db="EMBL/GenBank/DDBJ databases">
        <title>Genome sequence of Clostridium luticellarii DSM 29923.</title>
        <authorList>
            <person name="Poehlein A."/>
            <person name="Daniel R."/>
        </authorList>
    </citation>
    <scope>NUCLEOTIDE SEQUENCE [LARGE SCALE GENOMIC DNA]</scope>
    <source>
        <strain evidence="3 4">DSM 29923</strain>
    </source>
</reference>
<dbReference type="CDD" id="cd19588">
    <property type="entry name" value="serpin_miropin-like"/>
    <property type="match status" value="1"/>
</dbReference>
<dbReference type="SMART" id="SM00093">
    <property type="entry name" value="SERPIN"/>
    <property type="match status" value="1"/>
</dbReference>
<evidence type="ECO:0000259" key="2">
    <source>
        <dbReference type="SMART" id="SM00093"/>
    </source>
</evidence>
<dbReference type="GO" id="GO:0005615">
    <property type="term" value="C:extracellular space"/>
    <property type="evidence" value="ECO:0007669"/>
    <property type="project" value="InterPro"/>
</dbReference>
<protein>
    <submittedName>
        <fullName evidence="3">Serpin (Serine protease inhibitor)</fullName>
    </submittedName>
</protein>
<dbReference type="InterPro" id="IPR023796">
    <property type="entry name" value="Serpin_dom"/>
</dbReference>
<sequence>MNKSEFKKIISMFLFVSFITIFVGSTSNVHADPLYSAEKAQIQTFEDKKDVSTVKCWTIKLKYPVDKNYLSNFNLITVKDPNGLLLDTKLSTSDDGKYIYVSPPEGGYESGQSYYINISKDLKFIDKTKSLKNPVQMKFTTTNMETINIDENSPISKSNNIFSFNLIKNLADKDKDENMIISPLSISSLLSMTQNGESGKAKQEILNCIELKDVSDNDINLQYYSLFNYYNNLKSTDLQSANSIWLNKQISFNDDFKNKAQKYYDSQINSEDFNDSQTVNKINQWVDQSTKGQIKKIIDTISSDDAAILINSIYFKGTWLNKFSPYNTKKEQFTLSDGKKIDVDNMENTSYVNYVKGTDFQAISLPYYDNMEMDIFLPNTGINADDFLQSITAENFNKWTNDFKRTYVAQKIPKFKIEYGTDLKDVLKALGMNEAFDVNNTDSKVIEGSSYISDIRHKACIDVNEQGTKAAAVTSEIVATASPTTPPKNPVDFKVNRPFIFTIRDNKTGIVLFIGKVENPTADN</sequence>
<dbReference type="PANTHER" id="PTHR11461">
    <property type="entry name" value="SERINE PROTEASE INHIBITOR, SERPIN"/>
    <property type="match status" value="1"/>
</dbReference>
<dbReference type="RefSeq" id="WP_106009674.1">
    <property type="nucleotide sequence ID" value="NZ_PVXP01000028.1"/>
</dbReference>
<dbReference type="Proteomes" id="UP000237798">
    <property type="component" value="Unassembled WGS sequence"/>
</dbReference>
<dbReference type="SUPFAM" id="SSF56574">
    <property type="entry name" value="Serpins"/>
    <property type="match status" value="1"/>
</dbReference>
<dbReference type="PANTHER" id="PTHR11461:SF211">
    <property type="entry name" value="GH10112P-RELATED"/>
    <property type="match status" value="1"/>
</dbReference>
<dbReference type="InterPro" id="IPR023795">
    <property type="entry name" value="Serpin_CS"/>
</dbReference>
<dbReference type="InterPro" id="IPR042178">
    <property type="entry name" value="Serpin_sf_1"/>
</dbReference>
<dbReference type="OrthoDB" id="9764871at2"/>
<comment type="caution">
    <text evidence="3">The sequence shown here is derived from an EMBL/GenBank/DDBJ whole genome shotgun (WGS) entry which is preliminary data.</text>
</comment>
<dbReference type="InterPro" id="IPR000215">
    <property type="entry name" value="Serpin_fam"/>
</dbReference>
<dbReference type="AlphaFoldDB" id="A0A2T0BM61"/>
<dbReference type="EMBL" id="PVXP01000028">
    <property type="protein sequence ID" value="PRR84965.1"/>
    <property type="molecule type" value="Genomic_DNA"/>
</dbReference>
<dbReference type="Pfam" id="PF00079">
    <property type="entry name" value="Serpin"/>
    <property type="match status" value="1"/>
</dbReference>
<dbReference type="GO" id="GO:0004867">
    <property type="term" value="F:serine-type endopeptidase inhibitor activity"/>
    <property type="evidence" value="ECO:0007669"/>
    <property type="project" value="InterPro"/>
</dbReference>
<evidence type="ECO:0000313" key="4">
    <source>
        <dbReference type="Proteomes" id="UP000237798"/>
    </source>
</evidence>
<evidence type="ECO:0000256" key="1">
    <source>
        <dbReference type="RuleBase" id="RU000411"/>
    </source>
</evidence>
<name>A0A2T0BM61_9CLOT</name>
<feature type="domain" description="Serpin" evidence="2">
    <location>
        <begin position="164"/>
        <end position="520"/>
    </location>
</feature>
<dbReference type="Gene3D" id="2.30.39.10">
    <property type="entry name" value="Alpha-1-antitrypsin, domain 1"/>
    <property type="match status" value="1"/>
</dbReference>
<dbReference type="InterPro" id="IPR042185">
    <property type="entry name" value="Serpin_sf_2"/>
</dbReference>
<accession>A0A2T0BM61</accession>
<dbReference type="PROSITE" id="PS00284">
    <property type="entry name" value="SERPIN"/>
    <property type="match status" value="1"/>
</dbReference>
<dbReference type="InterPro" id="IPR036186">
    <property type="entry name" value="Serpin_sf"/>
</dbReference>